<evidence type="ECO:0000313" key="3">
    <source>
        <dbReference type="Proteomes" id="UP000734854"/>
    </source>
</evidence>
<feature type="region of interest" description="Disordered" evidence="1">
    <location>
        <begin position="131"/>
        <end position="154"/>
    </location>
</feature>
<feature type="region of interest" description="Disordered" evidence="1">
    <location>
        <begin position="263"/>
        <end position="287"/>
    </location>
</feature>
<dbReference type="EMBL" id="JACMSC010000002">
    <property type="protein sequence ID" value="KAG6531528.1"/>
    <property type="molecule type" value="Genomic_DNA"/>
</dbReference>
<dbReference type="Proteomes" id="UP000734854">
    <property type="component" value="Unassembled WGS sequence"/>
</dbReference>
<gene>
    <name evidence="2" type="ORF">ZIOFF_005342</name>
</gene>
<keyword evidence="3" id="KW-1185">Reference proteome</keyword>
<evidence type="ECO:0000313" key="2">
    <source>
        <dbReference type="EMBL" id="KAG6531528.1"/>
    </source>
</evidence>
<comment type="caution">
    <text evidence="2">The sequence shown here is derived from an EMBL/GenBank/DDBJ whole genome shotgun (WGS) entry which is preliminary data.</text>
</comment>
<protein>
    <submittedName>
        <fullName evidence="2">Uncharacterized protein</fullName>
    </submittedName>
</protein>
<evidence type="ECO:0000256" key="1">
    <source>
        <dbReference type="SAM" id="MobiDB-lite"/>
    </source>
</evidence>
<feature type="region of interest" description="Disordered" evidence="1">
    <location>
        <begin position="300"/>
        <end position="334"/>
    </location>
</feature>
<sequence>MAENSQQFGSRALTTRGVGEVQMVSNEQKEIKNSLIELTSLVKQLALNNTTQSSVVPNMQFPFKQSVVCSICSSQDHLSELCPNLHQDESLAAFSRAQFQQKYDPHSSTYNPGWRDHPNLKYGNLFYQQPSSNQQFSHNSSNFQQPQQGFQQQNQNFQHHYHPANQFQQSFQPSQQFQNQNQHYQFQNQNFQQGQNFIQQALPAPSRLSLTQGNSSNTSSSDAQQVRLEELMQQILQQQQSQQRTDSAIQNIERQIGQLASSLNQMQAQGSSQLPSQTTPNPKGNVSALTLRSGKRVAEFSSEETAVGKCPKIQQQSSSSEGIQTEQNVPTSGLTQSSIDPLNMEHSQGEGSLIPKFSSNFCPAEHFPAAIPDFSKPGNSGNQNSIQEATGPHIPLPFPQRKTQPRKDVEEERAKEFQELVNLFSKVEVNVPLLTMIKQIPKYAKFFKDLCVHKKKLKGNELISMGKNVSALLQPVPQKCEDPGVFTVPCIGPLQPTGVVIQLADRNQTHPNGVIEDVLVKHPREDHSILSLDISKELDNMDFFSVIDSDLPEVVQGDCLGEALSLGSPREEKSCVGDCLAEALPLGSPSVDQIQDELKPLPSHLKLKWLLIRCSCCSEVVELGNRICRNSEDSGIMKMAAYVSYVYRDLEVALSFRKRVEDAAKSVYDLNFIAFNVILIQSETE</sequence>
<dbReference type="AlphaFoldDB" id="A0A8J5HMB1"/>
<reference evidence="2 3" key="1">
    <citation type="submission" date="2020-08" db="EMBL/GenBank/DDBJ databases">
        <title>Plant Genome Project.</title>
        <authorList>
            <person name="Zhang R.-G."/>
        </authorList>
    </citation>
    <scope>NUCLEOTIDE SEQUENCE [LARGE SCALE GENOMIC DNA]</scope>
    <source>
        <tissue evidence="2">Rhizome</tissue>
    </source>
</reference>
<proteinExistence type="predicted"/>
<accession>A0A8J5HMB1</accession>
<name>A0A8J5HMB1_ZINOF</name>
<feature type="compositionally biased region" description="Polar residues" evidence="1">
    <location>
        <begin position="321"/>
        <end position="334"/>
    </location>
</feature>
<organism evidence="2 3">
    <name type="scientific">Zingiber officinale</name>
    <name type="common">Ginger</name>
    <name type="synonym">Amomum zingiber</name>
    <dbReference type="NCBI Taxonomy" id="94328"/>
    <lineage>
        <taxon>Eukaryota</taxon>
        <taxon>Viridiplantae</taxon>
        <taxon>Streptophyta</taxon>
        <taxon>Embryophyta</taxon>
        <taxon>Tracheophyta</taxon>
        <taxon>Spermatophyta</taxon>
        <taxon>Magnoliopsida</taxon>
        <taxon>Liliopsida</taxon>
        <taxon>Zingiberales</taxon>
        <taxon>Zingiberaceae</taxon>
        <taxon>Zingiber</taxon>
    </lineage>
</organism>